<keyword evidence="10" id="KW-1185">Reference proteome</keyword>
<feature type="domain" description="MARVEL" evidence="7">
    <location>
        <begin position="39"/>
        <end position="166"/>
    </location>
</feature>
<dbReference type="PANTHER" id="PTHR22776">
    <property type="entry name" value="MARVEL-CONTAINING POTENTIAL LIPID RAFT-ASSOCIATED PROTEIN"/>
    <property type="match status" value="1"/>
</dbReference>
<evidence type="ECO:0000313" key="8">
    <source>
        <dbReference type="EMBL" id="KAL0842035.1"/>
    </source>
</evidence>
<evidence type="ECO:0000256" key="1">
    <source>
        <dbReference type="ARBA" id="ARBA00004141"/>
    </source>
</evidence>
<feature type="transmembrane region" description="Helical" evidence="6">
    <location>
        <begin position="69"/>
        <end position="90"/>
    </location>
</feature>
<gene>
    <name evidence="9" type="ORF">ABMA27_013970</name>
    <name evidence="8" type="ORF">ABMA28_014245</name>
</gene>
<dbReference type="Proteomes" id="UP001549920">
    <property type="component" value="Unassembled WGS sequence"/>
</dbReference>
<name>A0ABD0TG31_LOXSC</name>
<keyword evidence="2 5" id="KW-0812">Transmembrane</keyword>
<dbReference type="Proteomes" id="UP001549921">
    <property type="component" value="Unassembled WGS sequence"/>
</dbReference>
<dbReference type="InterPro" id="IPR008253">
    <property type="entry name" value="Marvel"/>
</dbReference>
<evidence type="ECO:0000256" key="3">
    <source>
        <dbReference type="ARBA" id="ARBA00022989"/>
    </source>
</evidence>
<keyword evidence="3 6" id="KW-1133">Transmembrane helix</keyword>
<dbReference type="GO" id="GO:0016020">
    <property type="term" value="C:membrane"/>
    <property type="evidence" value="ECO:0007669"/>
    <property type="project" value="UniProtKB-SubCell"/>
</dbReference>
<dbReference type="EMBL" id="JBEUOH010000005">
    <property type="protein sequence ID" value="KAL0893854.1"/>
    <property type="molecule type" value="Genomic_DNA"/>
</dbReference>
<feature type="transmembrane region" description="Helical" evidence="6">
    <location>
        <begin position="141"/>
        <end position="162"/>
    </location>
</feature>
<proteinExistence type="predicted"/>
<dbReference type="PANTHER" id="PTHR22776:SF97">
    <property type="entry name" value="RE01453P"/>
    <property type="match status" value="1"/>
</dbReference>
<comment type="caution">
    <text evidence="8">The sequence shown here is derived from an EMBL/GenBank/DDBJ whole genome shotgun (WGS) entry which is preliminary data.</text>
</comment>
<feature type="transmembrane region" description="Helical" evidence="6">
    <location>
        <begin position="45"/>
        <end position="63"/>
    </location>
</feature>
<dbReference type="PROSITE" id="PS51225">
    <property type="entry name" value="MARVEL"/>
    <property type="match status" value="1"/>
</dbReference>
<evidence type="ECO:0000313" key="10">
    <source>
        <dbReference type="Proteomes" id="UP001549920"/>
    </source>
</evidence>
<dbReference type="AlphaFoldDB" id="A0ABD0TG31"/>
<evidence type="ECO:0000256" key="6">
    <source>
        <dbReference type="SAM" id="Phobius"/>
    </source>
</evidence>
<reference evidence="10 11" key="1">
    <citation type="submission" date="2024-06" db="EMBL/GenBank/DDBJ databases">
        <title>A chromosome-level genome assembly of beet webworm, Loxostege sticticalis.</title>
        <authorList>
            <person name="Zhang Y."/>
        </authorList>
    </citation>
    <scope>NUCLEOTIDE SEQUENCE [LARGE SCALE GENOMIC DNA]</scope>
    <source>
        <strain evidence="9">AQ026</strain>
        <strain evidence="8">AQ028</strain>
        <tissue evidence="8">Male pupae</tissue>
        <tissue evidence="9">Whole body</tissue>
    </source>
</reference>
<dbReference type="Pfam" id="PF01284">
    <property type="entry name" value="MARVEL"/>
    <property type="match status" value="1"/>
</dbReference>
<evidence type="ECO:0000256" key="4">
    <source>
        <dbReference type="ARBA" id="ARBA00023136"/>
    </source>
</evidence>
<feature type="transmembrane region" description="Helical" evidence="6">
    <location>
        <begin position="102"/>
        <end position="129"/>
    </location>
</feature>
<comment type="subcellular location">
    <subcellularLocation>
        <location evidence="1">Membrane</location>
        <topology evidence="1">Multi-pass membrane protein</topology>
    </subcellularLocation>
</comment>
<accession>A0ABD0TG31</accession>
<evidence type="ECO:0000256" key="5">
    <source>
        <dbReference type="PROSITE-ProRule" id="PRU00581"/>
    </source>
</evidence>
<evidence type="ECO:0000313" key="9">
    <source>
        <dbReference type="EMBL" id="KAL0893854.1"/>
    </source>
</evidence>
<dbReference type="PRINTS" id="PR01884">
    <property type="entry name" value="MALPROTEIN"/>
</dbReference>
<dbReference type="InterPro" id="IPR013295">
    <property type="entry name" value="MAL"/>
</dbReference>
<evidence type="ECO:0000259" key="7">
    <source>
        <dbReference type="PROSITE" id="PS51225"/>
    </source>
</evidence>
<dbReference type="EMBL" id="JBEDNZ010000005">
    <property type="protein sequence ID" value="KAL0842035.1"/>
    <property type="molecule type" value="Genomic_DNA"/>
</dbReference>
<evidence type="ECO:0000256" key="2">
    <source>
        <dbReference type="ARBA" id="ARBA00022692"/>
    </source>
</evidence>
<evidence type="ECO:0000313" key="11">
    <source>
        <dbReference type="Proteomes" id="UP001549921"/>
    </source>
</evidence>
<organism evidence="8 11">
    <name type="scientific">Loxostege sticticalis</name>
    <name type="common">Beet webworm moth</name>
    <dbReference type="NCBI Taxonomy" id="481309"/>
    <lineage>
        <taxon>Eukaryota</taxon>
        <taxon>Metazoa</taxon>
        <taxon>Ecdysozoa</taxon>
        <taxon>Arthropoda</taxon>
        <taxon>Hexapoda</taxon>
        <taxon>Insecta</taxon>
        <taxon>Pterygota</taxon>
        <taxon>Neoptera</taxon>
        <taxon>Endopterygota</taxon>
        <taxon>Lepidoptera</taxon>
        <taxon>Glossata</taxon>
        <taxon>Ditrysia</taxon>
        <taxon>Pyraloidea</taxon>
        <taxon>Crambidae</taxon>
        <taxon>Pyraustinae</taxon>
        <taxon>Loxostege</taxon>
    </lineage>
</organism>
<keyword evidence="4 5" id="KW-0472">Membrane</keyword>
<protein>
    <recommendedName>
        <fullName evidence="7">MARVEL domain-containing protein</fullName>
    </recommendedName>
</protein>
<sequence>MMAPETVVTVDHNKPNAPPQQQQQQQGNALDWLKFNIDYFKTPPGLLKIVELILGILCMALASPWFSTWFVFVAVTCFITTLMWSFVYLLSIREALKIPINWVLSELIGTGIQALLYLIAFIVLFAATAGGYGWHGYGANVAAAVFGIFNTAAYAASAFILFKEHKSSVGVAA</sequence>
<dbReference type="InterPro" id="IPR050578">
    <property type="entry name" value="MARVEL-CKLF_proteins"/>
</dbReference>